<protein>
    <recommendedName>
        <fullName evidence="4">Peptidase inhibitor family I36</fullName>
    </recommendedName>
</protein>
<organism evidence="2 3">
    <name type="scientific">Streptomyces atratus</name>
    <dbReference type="NCBI Taxonomy" id="1893"/>
    <lineage>
        <taxon>Bacteria</taxon>
        <taxon>Bacillati</taxon>
        <taxon>Actinomycetota</taxon>
        <taxon>Actinomycetes</taxon>
        <taxon>Kitasatosporales</taxon>
        <taxon>Streptomycetaceae</taxon>
        <taxon>Streptomyces</taxon>
    </lineage>
</organism>
<reference evidence="2 3" key="1">
    <citation type="journal article" date="2018" name="Front. Microbiol.">
        <title>Genome Sequencing of Streptomyces atratus SCSIOZH16 and Activation Production of Nocardamine via Metabolic Engineering.</title>
        <authorList>
            <person name="Li Y."/>
            <person name="Zhang C."/>
            <person name="Liu C."/>
            <person name="Ju J."/>
            <person name="Ma J."/>
        </authorList>
    </citation>
    <scope>NUCLEOTIDE SEQUENCE [LARGE SCALE GENOMIC DNA]</scope>
    <source>
        <strain evidence="2 3">SCSIO_ZH16</strain>
    </source>
</reference>
<evidence type="ECO:0008006" key="4">
    <source>
        <dbReference type="Google" id="ProtNLM"/>
    </source>
</evidence>
<proteinExistence type="predicted"/>
<accession>A0A2Z5J8A9</accession>
<dbReference type="KEGG" id="sata:C5746_05745"/>
<dbReference type="EMBL" id="CP027306">
    <property type="protein sequence ID" value="AXE76514.1"/>
    <property type="molecule type" value="Genomic_DNA"/>
</dbReference>
<evidence type="ECO:0000313" key="3">
    <source>
        <dbReference type="Proteomes" id="UP000252698"/>
    </source>
</evidence>
<feature type="chain" id="PRO_5016262435" description="Peptidase inhibitor family I36" evidence="1">
    <location>
        <begin position="31"/>
        <end position="128"/>
    </location>
</feature>
<dbReference type="RefSeq" id="WP_114243177.1">
    <property type="nucleotide sequence ID" value="NZ_CP027306.1"/>
</dbReference>
<evidence type="ECO:0000256" key="1">
    <source>
        <dbReference type="SAM" id="SignalP"/>
    </source>
</evidence>
<dbReference type="Proteomes" id="UP000252698">
    <property type="component" value="Chromosome"/>
</dbReference>
<gene>
    <name evidence="2" type="ORF">C5746_05745</name>
</gene>
<dbReference type="AlphaFoldDB" id="A0A2Z5J8A9"/>
<dbReference type="GeneID" id="95518022"/>
<feature type="signal peptide" evidence="1">
    <location>
        <begin position="1"/>
        <end position="30"/>
    </location>
</feature>
<keyword evidence="1" id="KW-0732">Signal</keyword>
<name>A0A2Z5J8A9_STRAR</name>
<evidence type="ECO:0000313" key="2">
    <source>
        <dbReference type="EMBL" id="AXE76514.1"/>
    </source>
</evidence>
<sequence length="128" mass="13763">MAVIKRIAAVATSVAVFAGTALTLAPSASATSYNGCDYPRVCFYQTQPDWTIGMPDAAYQDVTTSYQNLSSRAYGADWVYNSRNDDRAMLRFTNGGSTYYKCLPPNGTIQFSPASTVTGIRIDTASAC</sequence>